<keyword evidence="4" id="KW-1185">Reference proteome</keyword>
<organism evidence="3 4">
    <name type="scientific">Aquisphaera giovannonii</name>
    <dbReference type="NCBI Taxonomy" id="406548"/>
    <lineage>
        <taxon>Bacteria</taxon>
        <taxon>Pseudomonadati</taxon>
        <taxon>Planctomycetota</taxon>
        <taxon>Planctomycetia</taxon>
        <taxon>Isosphaerales</taxon>
        <taxon>Isosphaeraceae</taxon>
        <taxon>Aquisphaera</taxon>
    </lineage>
</organism>
<feature type="region of interest" description="Disordered" evidence="1">
    <location>
        <begin position="70"/>
        <end position="96"/>
    </location>
</feature>
<dbReference type="KEGG" id="agv:OJF2_00170"/>
<accession>A0A5B9VTD0</accession>
<gene>
    <name evidence="3" type="ORF">OJF2_00170</name>
</gene>
<sequence length="96" mass="10425">MGSFKVVGLVLMVLGSPLALYGLHRLALGLEDRGFLYYLRRKPRGGCGRSMLTLQAITDPRTEHVLNVAEDPHDEAGNPAGPGDPPRVRIRGAEPH</sequence>
<reference evidence="3 4" key="1">
    <citation type="submission" date="2019-08" db="EMBL/GenBank/DDBJ databases">
        <title>Deep-cultivation of Planctomycetes and their phenomic and genomic characterization uncovers novel biology.</title>
        <authorList>
            <person name="Wiegand S."/>
            <person name="Jogler M."/>
            <person name="Boedeker C."/>
            <person name="Pinto D."/>
            <person name="Vollmers J."/>
            <person name="Rivas-Marin E."/>
            <person name="Kohn T."/>
            <person name="Peeters S.H."/>
            <person name="Heuer A."/>
            <person name="Rast P."/>
            <person name="Oberbeckmann S."/>
            <person name="Bunk B."/>
            <person name="Jeske O."/>
            <person name="Meyerdierks A."/>
            <person name="Storesund J.E."/>
            <person name="Kallscheuer N."/>
            <person name="Luecker S."/>
            <person name="Lage O.M."/>
            <person name="Pohl T."/>
            <person name="Merkel B.J."/>
            <person name="Hornburger P."/>
            <person name="Mueller R.-W."/>
            <person name="Bruemmer F."/>
            <person name="Labrenz M."/>
            <person name="Spormann A.M."/>
            <person name="Op den Camp H."/>
            <person name="Overmann J."/>
            <person name="Amann R."/>
            <person name="Jetten M.S.M."/>
            <person name="Mascher T."/>
            <person name="Medema M.H."/>
            <person name="Devos D.P."/>
            <person name="Kaster A.-K."/>
            <person name="Ovreas L."/>
            <person name="Rohde M."/>
            <person name="Galperin M.Y."/>
            <person name="Jogler C."/>
        </authorList>
    </citation>
    <scope>NUCLEOTIDE SEQUENCE [LARGE SCALE GENOMIC DNA]</scope>
    <source>
        <strain evidence="3 4">OJF2</strain>
    </source>
</reference>
<dbReference type="EMBL" id="CP042997">
    <property type="protein sequence ID" value="QEH31552.1"/>
    <property type="molecule type" value="Genomic_DNA"/>
</dbReference>
<dbReference type="AlphaFoldDB" id="A0A5B9VTD0"/>
<proteinExistence type="predicted"/>
<feature type="transmembrane region" description="Helical" evidence="2">
    <location>
        <begin position="6"/>
        <end position="23"/>
    </location>
</feature>
<dbReference type="RefSeq" id="WP_148590127.1">
    <property type="nucleotide sequence ID" value="NZ_CP042997.1"/>
</dbReference>
<evidence type="ECO:0000313" key="3">
    <source>
        <dbReference type="EMBL" id="QEH31552.1"/>
    </source>
</evidence>
<evidence type="ECO:0000256" key="1">
    <source>
        <dbReference type="SAM" id="MobiDB-lite"/>
    </source>
</evidence>
<protein>
    <submittedName>
        <fullName evidence="3">Uncharacterized protein</fullName>
    </submittedName>
</protein>
<evidence type="ECO:0000313" key="4">
    <source>
        <dbReference type="Proteomes" id="UP000324233"/>
    </source>
</evidence>
<evidence type="ECO:0000256" key="2">
    <source>
        <dbReference type="SAM" id="Phobius"/>
    </source>
</evidence>
<dbReference type="OrthoDB" id="9985425at2"/>
<keyword evidence="2" id="KW-1133">Transmembrane helix</keyword>
<name>A0A5B9VTD0_9BACT</name>
<dbReference type="Proteomes" id="UP000324233">
    <property type="component" value="Chromosome"/>
</dbReference>
<keyword evidence="2" id="KW-0472">Membrane</keyword>
<keyword evidence="2" id="KW-0812">Transmembrane</keyword>